<name>A0A3B0ZUL4_9ZZZZ</name>
<dbReference type="AlphaFoldDB" id="A0A3B0ZUL4"/>
<evidence type="ECO:0000313" key="1">
    <source>
        <dbReference type="EMBL" id="VAW92900.1"/>
    </source>
</evidence>
<reference evidence="1" key="1">
    <citation type="submission" date="2018-06" db="EMBL/GenBank/DDBJ databases">
        <authorList>
            <person name="Zhirakovskaya E."/>
        </authorList>
    </citation>
    <scope>NUCLEOTIDE SEQUENCE</scope>
</reference>
<sequence>MSWSRPDQQQKVMACVLTHSSGLYISKPAPFGLDIMLVRPDS</sequence>
<accession>A0A3B0ZUL4</accession>
<protein>
    <submittedName>
        <fullName evidence="1">Uncharacterized protein</fullName>
    </submittedName>
</protein>
<gene>
    <name evidence="1" type="ORF">MNBD_GAMMA21-916</name>
</gene>
<proteinExistence type="predicted"/>
<dbReference type="EMBL" id="UOFR01000018">
    <property type="protein sequence ID" value="VAW92900.1"/>
    <property type="molecule type" value="Genomic_DNA"/>
</dbReference>
<organism evidence="1">
    <name type="scientific">hydrothermal vent metagenome</name>
    <dbReference type="NCBI Taxonomy" id="652676"/>
    <lineage>
        <taxon>unclassified sequences</taxon>
        <taxon>metagenomes</taxon>
        <taxon>ecological metagenomes</taxon>
    </lineage>
</organism>